<dbReference type="PROSITE" id="PS00622">
    <property type="entry name" value="HTH_LUXR_1"/>
    <property type="match status" value="1"/>
</dbReference>
<dbReference type="Gene3D" id="1.25.40.10">
    <property type="entry name" value="Tetratricopeptide repeat domain"/>
    <property type="match status" value="2"/>
</dbReference>
<dbReference type="InterPro" id="IPR016032">
    <property type="entry name" value="Sig_transdc_resp-reg_C-effctor"/>
</dbReference>
<keyword evidence="4" id="KW-1185">Reference proteome</keyword>
<evidence type="ECO:0000313" key="3">
    <source>
        <dbReference type="EMBL" id="BDZ54260.1"/>
    </source>
</evidence>
<dbReference type="SUPFAM" id="SSF46894">
    <property type="entry name" value="C-terminal effector domain of the bipartite response regulators"/>
    <property type="match status" value="1"/>
</dbReference>
<dbReference type="EMBL" id="AP027734">
    <property type="protein sequence ID" value="BDZ54260.1"/>
    <property type="molecule type" value="Genomic_DNA"/>
</dbReference>
<dbReference type="Proteomes" id="UP001321477">
    <property type="component" value="Chromosome"/>
</dbReference>
<dbReference type="PRINTS" id="PR00038">
    <property type="entry name" value="HTHLUXR"/>
</dbReference>
<dbReference type="PANTHER" id="PTHR43214">
    <property type="entry name" value="TWO-COMPONENT RESPONSE REGULATOR"/>
    <property type="match status" value="1"/>
</dbReference>
<dbReference type="Pfam" id="PF00196">
    <property type="entry name" value="GerE"/>
    <property type="match status" value="1"/>
</dbReference>
<dbReference type="InterPro" id="IPR036388">
    <property type="entry name" value="WH-like_DNA-bd_sf"/>
</dbReference>
<gene>
    <name evidence="3" type="ORF">GCM10025870_13330</name>
</gene>
<dbReference type="PROSITE" id="PS50043">
    <property type="entry name" value="HTH_LUXR_2"/>
    <property type="match status" value="1"/>
</dbReference>
<sequence>MTAPSALEAGRIAARERRWADAVEQLARADAAGGLAASDLELLATAAILRGDRASAVDAGERAYAAYLVDSDDRSAARWAAWLALELVEVGEFSASLSWSSRAMRVAETVGDPLVSATVRIGPSVARLASGDAAEARRTGEEILRVAERHGDRELIASASLMLGKALIALGAVEDALRVYDRAMAVVVGEDTGPFQTGDITCAAIADALMASDLRRASAWMDFLDRWCRAQPSLISFGGQRHALRAQVQLVRGDWAEAAASVEAAMAGLRAGDFRAAHGAPYSAGELQRLRGAFHAAAESYRRAAESGWDPQPGRALLLLAGGRTDQAQAEIRRALAGGDPFTRRYVLPAAVEIEVAAGDLDAARRALEELRASGDAMRTPLFDAVVAFADARVRSATGDGAAALARSREAADGFAEAGAPYDAARARVLAASVLAEAGDRDAAETEFRAAREVLLALGAEPALAEATRLLGERRRGALTEREVEVLRLVSTGLTNRGIAERLTLSEKTVARHLSNIFGKLGVASRAAATAYAYEHGLV</sequence>
<dbReference type="InterPro" id="IPR039420">
    <property type="entry name" value="WalR-like"/>
</dbReference>
<organism evidence="3 4">
    <name type="scientific">Agromyces marinus</name>
    <dbReference type="NCBI Taxonomy" id="1389020"/>
    <lineage>
        <taxon>Bacteria</taxon>
        <taxon>Bacillati</taxon>
        <taxon>Actinomycetota</taxon>
        <taxon>Actinomycetes</taxon>
        <taxon>Micrococcales</taxon>
        <taxon>Microbacteriaceae</taxon>
        <taxon>Agromyces</taxon>
    </lineage>
</organism>
<dbReference type="RefSeq" id="WP_234660812.1">
    <property type="nucleotide sequence ID" value="NZ_AP027734.1"/>
</dbReference>
<name>A0ABM8H0H6_9MICO</name>
<dbReference type="SUPFAM" id="SSF48452">
    <property type="entry name" value="TPR-like"/>
    <property type="match status" value="2"/>
</dbReference>
<dbReference type="SMART" id="SM00421">
    <property type="entry name" value="HTH_LUXR"/>
    <property type="match status" value="1"/>
</dbReference>
<dbReference type="PANTHER" id="PTHR43214:SF42">
    <property type="entry name" value="TRANSCRIPTIONAL REGULATORY PROTEIN DESR"/>
    <property type="match status" value="1"/>
</dbReference>
<dbReference type="InterPro" id="IPR011990">
    <property type="entry name" value="TPR-like_helical_dom_sf"/>
</dbReference>
<dbReference type="Gene3D" id="1.10.10.10">
    <property type="entry name" value="Winged helix-like DNA-binding domain superfamily/Winged helix DNA-binding domain"/>
    <property type="match status" value="1"/>
</dbReference>
<dbReference type="InterPro" id="IPR000792">
    <property type="entry name" value="Tscrpt_reg_LuxR_C"/>
</dbReference>
<dbReference type="CDD" id="cd06170">
    <property type="entry name" value="LuxR_C_like"/>
    <property type="match status" value="1"/>
</dbReference>
<proteinExistence type="predicted"/>
<keyword evidence="1" id="KW-0238">DNA-binding</keyword>
<evidence type="ECO:0000259" key="2">
    <source>
        <dbReference type="PROSITE" id="PS50043"/>
    </source>
</evidence>
<feature type="domain" description="HTH luxR-type" evidence="2">
    <location>
        <begin position="472"/>
        <end position="537"/>
    </location>
</feature>
<reference evidence="4" key="1">
    <citation type="journal article" date="2019" name="Int. J. Syst. Evol. Microbiol.">
        <title>The Global Catalogue of Microorganisms (GCM) 10K type strain sequencing project: providing services to taxonomists for standard genome sequencing and annotation.</title>
        <authorList>
            <consortium name="The Broad Institute Genomics Platform"/>
            <consortium name="The Broad Institute Genome Sequencing Center for Infectious Disease"/>
            <person name="Wu L."/>
            <person name="Ma J."/>
        </authorList>
    </citation>
    <scope>NUCLEOTIDE SEQUENCE [LARGE SCALE GENOMIC DNA]</scope>
    <source>
        <strain evidence="4">NBRC 109019</strain>
    </source>
</reference>
<evidence type="ECO:0000256" key="1">
    <source>
        <dbReference type="ARBA" id="ARBA00023125"/>
    </source>
</evidence>
<protein>
    <submittedName>
        <fullName evidence="3">Helix-turn-helix transcriptional regulator</fullName>
    </submittedName>
</protein>
<evidence type="ECO:0000313" key="4">
    <source>
        <dbReference type="Proteomes" id="UP001321477"/>
    </source>
</evidence>
<accession>A0ABM8H0H6</accession>